<accession>A0A392PDX8</accession>
<proteinExistence type="predicted"/>
<organism evidence="2 3">
    <name type="scientific">Trifolium medium</name>
    <dbReference type="NCBI Taxonomy" id="97028"/>
    <lineage>
        <taxon>Eukaryota</taxon>
        <taxon>Viridiplantae</taxon>
        <taxon>Streptophyta</taxon>
        <taxon>Embryophyta</taxon>
        <taxon>Tracheophyta</taxon>
        <taxon>Spermatophyta</taxon>
        <taxon>Magnoliopsida</taxon>
        <taxon>eudicotyledons</taxon>
        <taxon>Gunneridae</taxon>
        <taxon>Pentapetalae</taxon>
        <taxon>rosids</taxon>
        <taxon>fabids</taxon>
        <taxon>Fabales</taxon>
        <taxon>Fabaceae</taxon>
        <taxon>Papilionoideae</taxon>
        <taxon>50 kb inversion clade</taxon>
        <taxon>NPAAA clade</taxon>
        <taxon>Hologalegina</taxon>
        <taxon>IRL clade</taxon>
        <taxon>Trifolieae</taxon>
        <taxon>Trifolium</taxon>
    </lineage>
</organism>
<feature type="non-terminal residue" evidence="2">
    <location>
        <position position="1"/>
    </location>
</feature>
<evidence type="ECO:0000313" key="2">
    <source>
        <dbReference type="EMBL" id="MCI09984.1"/>
    </source>
</evidence>
<reference evidence="2 3" key="1">
    <citation type="journal article" date="2018" name="Front. Plant Sci.">
        <title>Red Clover (Trifolium pratense) and Zigzag Clover (T. medium) - A Picture of Genomic Similarities and Differences.</title>
        <authorList>
            <person name="Dluhosova J."/>
            <person name="Istvanek J."/>
            <person name="Nedelnik J."/>
            <person name="Repkova J."/>
        </authorList>
    </citation>
    <scope>NUCLEOTIDE SEQUENCE [LARGE SCALE GENOMIC DNA]</scope>
    <source>
        <strain evidence="3">cv. 10/8</strain>
        <tissue evidence="2">Leaf</tissue>
    </source>
</reference>
<evidence type="ECO:0000256" key="1">
    <source>
        <dbReference type="SAM" id="MobiDB-lite"/>
    </source>
</evidence>
<evidence type="ECO:0000313" key="3">
    <source>
        <dbReference type="Proteomes" id="UP000265520"/>
    </source>
</evidence>
<comment type="caution">
    <text evidence="2">The sequence shown here is derived from an EMBL/GenBank/DDBJ whole genome shotgun (WGS) entry which is preliminary data.</text>
</comment>
<protein>
    <submittedName>
        <fullName evidence="2">Uncharacterized protein</fullName>
    </submittedName>
</protein>
<dbReference type="AlphaFoldDB" id="A0A392PDX8"/>
<dbReference type="EMBL" id="LXQA010074619">
    <property type="protein sequence ID" value="MCI09984.1"/>
    <property type="molecule type" value="Genomic_DNA"/>
</dbReference>
<keyword evidence="3" id="KW-1185">Reference proteome</keyword>
<name>A0A392PDX8_9FABA</name>
<feature type="region of interest" description="Disordered" evidence="1">
    <location>
        <begin position="1"/>
        <end position="22"/>
    </location>
</feature>
<dbReference type="Proteomes" id="UP000265520">
    <property type="component" value="Unassembled WGS sequence"/>
</dbReference>
<sequence length="55" mass="5971">KRFSVFPSSSSSPFTPAATATAPTLSGRHMTVVFLPSSQQTTTQHRTLLVSNYSR</sequence>